<name>A0A7X6H1B9_9RHOB</name>
<proteinExistence type="predicted"/>
<sequence>MKSVCLSGVFVLASAGLALATAEPSATVKPEAATAAPAVVQAAIAEKKDAAPAATAAAAGLCEGAADAPICGETASKN</sequence>
<accession>A0A7X6H1B9</accession>
<evidence type="ECO:0000313" key="3">
    <source>
        <dbReference type="Proteomes" id="UP000526408"/>
    </source>
</evidence>
<dbReference type="AlphaFoldDB" id="A0A7X6H1B9"/>
<protein>
    <submittedName>
        <fullName evidence="2">Uncharacterized protein</fullName>
    </submittedName>
</protein>
<evidence type="ECO:0000313" key="2">
    <source>
        <dbReference type="EMBL" id="NKX46236.1"/>
    </source>
</evidence>
<dbReference type="Proteomes" id="UP000526408">
    <property type="component" value="Unassembled WGS sequence"/>
</dbReference>
<keyword evidence="3" id="KW-1185">Reference proteome</keyword>
<feature type="signal peptide" evidence="1">
    <location>
        <begin position="1"/>
        <end position="20"/>
    </location>
</feature>
<keyword evidence="1" id="KW-0732">Signal</keyword>
<comment type="caution">
    <text evidence="2">The sequence shown here is derived from an EMBL/GenBank/DDBJ whole genome shotgun (WGS) entry which is preliminary data.</text>
</comment>
<organism evidence="2 3">
    <name type="scientific">Roseicyclus persicicus</name>
    <dbReference type="NCBI Taxonomy" id="2650661"/>
    <lineage>
        <taxon>Bacteria</taxon>
        <taxon>Pseudomonadati</taxon>
        <taxon>Pseudomonadota</taxon>
        <taxon>Alphaproteobacteria</taxon>
        <taxon>Rhodobacterales</taxon>
        <taxon>Roseobacteraceae</taxon>
        <taxon>Roseicyclus</taxon>
    </lineage>
</organism>
<dbReference type="EMBL" id="JAAZQQ010000006">
    <property type="protein sequence ID" value="NKX46236.1"/>
    <property type="molecule type" value="Genomic_DNA"/>
</dbReference>
<dbReference type="RefSeq" id="WP_168624619.1">
    <property type="nucleotide sequence ID" value="NZ_JAAZQQ010000006.1"/>
</dbReference>
<feature type="chain" id="PRO_5031045719" evidence="1">
    <location>
        <begin position="21"/>
        <end position="78"/>
    </location>
</feature>
<reference evidence="2 3" key="1">
    <citation type="submission" date="2020-04" db="EMBL/GenBank/DDBJ databases">
        <authorList>
            <person name="Yoon J."/>
        </authorList>
    </citation>
    <scope>NUCLEOTIDE SEQUENCE [LARGE SCALE GENOMIC DNA]</scope>
    <source>
        <strain evidence="2 3">KMU-115</strain>
    </source>
</reference>
<evidence type="ECO:0000256" key="1">
    <source>
        <dbReference type="SAM" id="SignalP"/>
    </source>
</evidence>
<gene>
    <name evidence="2" type="ORF">HCU73_16710</name>
</gene>